<keyword evidence="3" id="KW-1185">Reference proteome</keyword>
<evidence type="ECO:0000313" key="2">
    <source>
        <dbReference type="EMBL" id="CEF68367.1"/>
    </source>
</evidence>
<evidence type="ECO:0000313" key="5">
    <source>
        <dbReference type="WormBase" id="SRAE_2000302400"/>
    </source>
</evidence>
<reference evidence="2 3" key="1">
    <citation type="submission" date="2014-09" db="EMBL/GenBank/DDBJ databases">
        <authorList>
            <person name="Martin A.A."/>
        </authorList>
    </citation>
    <scope>NUCLEOTIDE SEQUENCE</scope>
    <source>
        <strain evidence="3">ED321</strain>
        <strain evidence="2">ED321 Heterogonic</strain>
    </source>
</reference>
<feature type="region of interest" description="Disordered" evidence="1">
    <location>
        <begin position="154"/>
        <end position="175"/>
    </location>
</feature>
<dbReference type="EMBL" id="LN609529">
    <property type="protein sequence ID" value="CEF68367.1"/>
    <property type="molecule type" value="Genomic_DNA"/>
</dbReference>
<dbReference type="GeneID" id="36380737"/>
<proteinExistence type="predicted"/>
<name>A0A090LF23_STRRB</name>
<reference evidence="4" key="2">
    <citation type="submission" date="2020-12" db="UniProtKB">
        <authorList>
            <consortium name="WormBaseParasite"/>
        </authorList>
    </citation>
    <scope>IDENTIFICATION</scope>
</reference>
<dbReference type="CTD" id="36380737"/>
<dbReference type="WormBase" id="SRAE_2000302400">
    <property type="protein sequence ID" value="SRP03024"/>
    <property type="gene ID" value="WBGene00263244"/>
</dbReference>
<protein>
    <submittedName>
        <fullName evidence="2 4">Uncharacterized protein</fullName>
    </submittedName>
</protein>
<dbReference type="RefSeq" id="XP_024507567.1">
    <property type="nucleotide sequence ID" value="XM_024654169.1"/>
</dbReference>
<evidence type="ECO:0000313" key="3">
    <source>
        <dbReference type="Proteomes" id="UP000035682"/>
    </source>
</evidence>
<organism evidence="2">
    <name type="scientific">Strongyloides ratti</name>
    <name type="common">Parasitic roundworm</name>
    <dbReference type="NCBI Taxonomy" id="34506"/>
    <lineage>
        <taxon>Eukaryota</taxon>
        <taxon>Metazoa</taxon>
        <taxon>Ecdysozoa</taxon>
        <taxon>Nematoda</taxon>
        <taxon>Chromadorea</taxon>
        <taxon>Rhabditida</taxon>
        <taxon>Tylenchina</taxon>
        <taxon>Panagrolaimomorpha</taxon>
        <taxon>Strongyloidoidea</taxon>
        <taxon>Strongyloididae</taxon>
        <taxon>Strongyloides</taxon>
    </lineage>
</organism>
<evidence type="ECO:0000256" key="1">
    <source>
        <dbReference type="SAM" id="MobiDB-lite"/>
    </source>
</evidence>
<dbReference type="Proteomes" id="UP000035682">
    <property type="component" value="Unplaced"/>
</dbReference>
<dbReference type="AlphaFoldDB" id="A0A090LF23"/>
<gene>
    <name evidence="2 4 5" type="ORF">SRAE_2000302400</name>
</gene>
<evidence type="ECO:0000313" key="4">
    <source>
        <dbReference type="WBParaSite" id="SRAE_2000302400.1"/>
    </source>
</evidence>
<accession>A0A090LF23</accession>
<sequence length="205" mass="22576">MKVIQILIRNLIKIKKKIIINKDVCCTSSVLGLNNKSALSTKTTSTAKSQVGLSNNNFKQYKTSNNTKLNIVESGKTTKVAEGINLEGQAANNYINSYRAIKRPSDNVKEDITQGNDSVHLFASSRKQDISESQNINRLLETAIGLEKVTLLDESSSSGSKNKSEKKSCSDGEGDEVYEVVQDATILNEDDTLYGIEKVMPEFHL</sequence>
<dbReference type="WBParaSite" id="SRAE_2000302400.1">
    <property type="protein sequence ID" value="SRAE_2000302400.1"/>
    <property type="gene ID" value="WBGene00263244"/>
</dbReference>